<dbReference type="EMBL" id="LR862130">
    <property type="protein sequence ID" value="CAD1829914.1"/>
    <property type="molecule type" value="Genomic_DNA"/>
</dbReference>
<sequence length="123" mass="13741">MRPVPESVFAGRDRSHAGRDRFPRAGWTPSSEQTKTAWNSRWVWPHQNGINHPYDGIWRVWACTGRAYAGHDDIGLEIDFYVCLPLCSFAHACEGHSPQAGTPEIAIPTHAGPCGIRYRNGMP</sequence>
<gene>
    <name evidence="2" type="ORF">CB5_LOCUS13125</name>
</gene>
<organism evidence="2">
    <name type="scientific">Ananas comosus var. bracteatus</name>
    <name type="common">red pineapple</name>
    <dbReference type="NCBI Taxonomy" id="296719"/>
    <lineage>
        <taxon>Eukaryota</taxon>
        <taxon>Viridiplantae</taxon>
        <taxon>Streptophyta</taxon>
        <taxon>Embryophyta</taxon>
        <taxon>Tracheophyta</taxon>
        <taxon>Spermatophyta</taxon>
        <taxon>Magnoliopsida</taxon>
        <taxon>Liliopsida</taxon>
        <taxon>Poales</taxon>
        <taxon>Bromeliaceae</taxon>
        <taxon>Bromelioideae</taxon>
        <taxon>Ananas</taxon>
    </lineage>
</organism>
<feature type="compositionally biased region" description="Basic and acidic residues" evidence="1">
    <location>
        <begin position="11"/>
        <end position="23"/>
    </location>
</feature>
<dbReference type="AlphaFoldDB" id="A0A6V7PGM8"/>
<feature type="region of interest" description="Disordered" evidence="1">
    <location>
        <begin position="1"/>
        <end position="32"/>
    </location>
</feature>
<protein>
    <submittedName>
        <fullName evidence="2">Uncharacterized protein</fullName>
    </submittedName>
</protein>
<name>A0A6V7PGM8_ANACO</name>
<proteinExistence type="predicted"/>
<evidence type="ECO:0000313" key="2">
    <source>
        <dbReference type="EMBL" id="CAD1829914.1"/>
    </source>
</evidence>
<accession>A0A6V7PGM8</accession>
<evidence type="ECO:0000256" key="1">
    <source>
        <dbReference type="SAM" id="MobiDB-lite"/>
    </source>
</evidence>
<reference evidence="2" key="1">
    <citation type="submission" date="2020-07" db="EMBL/GenBank/DDBJ databases">
        <authorList>
            <person name="Lin J."/>
        </authorList>
    </citation>
    <scope>NUCLEOTIDE SEQUENCE</scope>
</reference>